<reference evidence="6" key="1">
    <citation type="submission" date="2014-02" db="EMBL/GenBank/DDBJ databases">
        <title>Expanding our view of genomic diversity in Candidatus Accumulibacter clades.</title>
        <authorList>
            <person name="Skennerton C.T."/>
            <person name="Barr J.J."/>
            <person name="Slater F.R."/>
            <person name="Bond P.L."/>
            <person name="Tyson G.W."/>
        </authorList>
    </citation>
    <scope>NUCLEOTIDE SEQUENCE [LARGE SCALE GENOMIC DNA]</scope>
</reference>
<name>A0A080M7S2_9PROT</name>
<evidence type="ECO:0000256" key="2">
    <source>
        <dbReference type="ARBA" id="ARBA00022729"/>
    </source>
</evidence>
<dbReference type="Gene3D" id="2.60.40.3710">
    <property type="match status" value="1"/>
</dbReference>
<dbReference type="SMART" id="SM01360">
    <property type="entry name" value="A2M"/>
    <property type="match status" value="1"/>
</dbReference>
<comment type="similarity">
    <text evidence="1">Belongs to the protease inhibitor I39 (alpha-2-macroglobulin) family. Bacterial alpha-2-macroglobulin subfamily.</text>
</comment>
<dbReference type="EMBL" id="JDST02000030">
    <property type="protein sequence ID" value="KFB77298.1"/>
    <property type="molecule type" value="Genomic_DNA"/>
</dbReference>
<dbReference type="InterPro" id="IPR021868">
    <property type="entry name" value="Alpha_2_Macroglob_MG3"/>
</dbReference>
<sequence>MRRRAGWWARIVQVIMLLAVVLVVGAAGTPQVERFTPQGQAKGVRQVAVRFSESMVAFGDPRLADPFSVKCEGDPERTQGRGRWADQRSWIYDFAADLPAGQRCRFTLNAGVKSAAGTALAGKREFTFDTGGPAAMSSLPGEGEEDIDEEQIFLLAFDAPLDPASFAGAWCEADGINEQIPLKLLPEKETRELLTANRDNAFNLFRLYFPDGHDFSIGKLKVEDKRFRDLPVAGAKCARRLPAGAQVSIVIGPEVKSKTGLARGAPQRLKFRVRPDFVVDLTCQRVKKDAACLPITPIMLAFNAPVPRAAAAGIRLKSEPGQTFEPVLEPHVKTVDSVEFRGPFPEKTRFTVELPRGFKDDAGREPKNKASFPLPTATDEHPPLVKFPGRFGILELKAEPVLPVTVRNVEPTLAGQTIALPATAAVPGRSLRLANDETQIMQRLQRFLNKESEYFDRLRGENRPYPREGEISAIREGDQATAFELPRAGGDKPMDVIGIPLPKPGFYIVELASPRLGRALHDAEKPYYVSTSVLVTNLAVHLKHGREGSLVWVTALDNGRPVAEAKVSVRDCTGRAWFTGTTDANGIARAGDQLPFAQDVARCGDYRRALVAFARVGEDLSFTYSDWNEGIQPWNFNLRHNADRRTPLSIHTVFDRTLFRAGETVSMKHVARVPVSAGFRVPSNAELPSAIEIEHLGSGQKYKLTTHFDDQGVADGTWKIPPEAKLGSYRLNWPGRAIQGQAEFRVEAFRVPLMRAALAAPKEPLIRPSAAKLDAAVNYLSGGPASGLPVKVRHRIENRGVSFASYPGFRFDSEPLQEGIVIGSSTDAFGTYDPDEDGGAPGNQSAGPTAARTLTLDGAGTAAISIDQLAPVVRPASLFVEMEYNDPNGERLAVATRVALHPAALYLGLKPDGWVANKNGVRVQVVALDPAGKPLASQAVRVDLYERKSFSSRRRLIGGFYAYESTTETKKLGGGCSGTTDERGFLFCTVKPGLSGELILLARAQDKQGHETQASTSVWVRGVDEWWFEPSDSDRIDLIPEKKRYEPGETAKFQVRMPFRAATVLVTVEREGVLEQKVVALDGQSPVIEVPIIGSYGPNVFVSALAVRGRVDPEVPGPYAWLKRAFYRLGYWLGLVDEIPVERDTRPTALVDLSKPAYKLGMAEIKVGHRAYTLAVKVTADRDVFRVRETARVNVQVTDSDGKPAAHGEIALAAVDEGLLELSDNPSWNLLDALLGERPVEVSTATAQGQVIGKRHFGKKAAAPGGGGGQGGARELFDTLLLWKARVPLDAQGHAVLDVPLNDVLSAFRIVAVAQAGADRFGTGRTNIRTTQDLMLLSGLPPLVREEDEFTGMFTLRNTTGQALAARFEWLLRDLPADDPNGHVIAHGNAAVALAANEAKLVPVPVKVPVNITGLYWEVTATAKESTRDRLRVAQKVIEVHPVRVHQATLAQLDKRLEFLAERPAGAVPGRGGIRVEVMGTLAGEMSGVREYFQRYPYTCIEQRTSRAIGLGDDALWKSVAGSLPNYLDYDGLVRYFPVDAAQGSDALTAYLVQIANASGREWPEQALDRMLRGLEAFATGRIVRGSALPTADLTVRKLAAIEALARHGRAKPEMLESISIDPALWPTSALLDWIGILQRVDKLQRRTERLQEALALLRGRLNFQGTVMTFSTERTDALWWLMVSADVNANRALLAVLNEADWREDMGRLVRGSLARQKRGHWGTTVANAWGTVAIARFAQAFEQVPASGSAVATLGGSTLNLPVSNVKQTRDFEWPPAREMFSLTHTGQGAPWAIVQARAALPLKAPLFTGYRIQRTLTPVEQKDKAVWSRGDVYRVTLEIDAQNDMTWVVVDDPIPSGAAILGSGLGRDAAVLTAGEMNTGTAGPMFIERSFEAYRAYYEFVPKGHFKLEYTVRVNNPGRFDLPATRVEAMYAPEMFGEVPNSVLAVAP</sequence>
<evidence type="ECO:0008006" key="8">
    <source>
        <dbReference type="Google" id="ProtNLM"/>
    </source>
</evidence>
<protein>
    <recommendedName>
        <fullName evidence="8">Alpha-2-macroglobulin</fullName>
    </recommendedName>
</protein>
<dbReference type="Pfam" id="PF00207">
    <property type="entry name" value="A2M"/>
    <property type="match status" value="1"/>
</dbReference>
<accession>A0A080M7S2</accession>
<dbReference type="Pfam" id="PF17973">
    <property type="entry name" value="bMG10"/>
    <property type="match status" value="1"/>
</dbReference>
<feature type="compositionally biased region" description="Basic and acidic residues" evidence="3">
    <location>
        <begin position="357"/>
        <end position="368"/>
    </location>
</feature>
<proteinExistence type="inferred from homology"/>
<feature type="domain" description="Alpha-2-macroglobulin bait region" evidence="4">
    <location>
        <begin position="1036"/>
        <end position="1222"/>
    </location>
</feature>
<dbReference type="SMART" id="SM01359">
    <property type="entry name" value="A2M_N_2"/>
    <property type="match status" value="1"/>
</dbReference>
<evidence type="ECO:0000259" key="5">
    <source>
        <dbReference type="SMART" id="SM01360"/>
    </source>
</evidence>
<evidence type="ECO:0000256" key="3">
    <source>
        <dbReference type="SAM" id="MobiDB-lite"/>
    </source>
</evidence>
<dbReference type="Gene3D" id="2.60.40.1930">
    <property type="match status" value="1"/>
</dbReference>
<dbReference type="InterPro" id="IPR002890">
    <property type="entry name" value="MG2"/>
</dbReference>
<feature type="domain" description="Alpha-2-macroglobulin" evidence="5">
    <location>
        <begin position="1280"/>
        <end position="1370"/>
    </location>
</feature>
<dbReference type="InterPro" id="IPR032812">
    <property type="entry name" value="SbsA_Ig"/>
</dbReference>
<dbReference type="Pfam" id="PF01835">
    <property type="entry name" value="MG2"/>
    <property type="match status" value="1"/>
</dbReference>
<dbReference type="Pfam" id="PF07703">
    <property type="entry name" value="A2M_BRD"/>
    <property type="match status" value="1"/>
</dbReference>
<dbReference type="InterPro" id="IPR041246">
    <property type="entry name" value="Bact_MG10"/>
</dbReference>
<keyword evidence="7" id="KW-1185">Reference proteome</keyword>
<dbReference type="InterPro" id="IPR001599">
    <property type="entry name" value="Macroglobln_a2"/>
</dbReference>
<evidence type="ECO:0000259" key="4">
    <source>
        <dbReference type="SMART" id="SM01359"/>
    </source>
</evidence>
<dbReference type="STRING" id="1453999.AW06_001534"/>
<comment type="caution">
    <text evidence="6">The sequence shown here is derived from an EMBL/GenBank/DDBJ whole genome shotgun (WGS) entry which is preliminary data.</text>
</comment>
<dbReference type="PANTHER" id="PTHR40094:SF1">
    <property type="entry name" value="UBIQUITIN DOMAIN-CONTAINING PROTEIN"/>
    <property type="match status" value="1"/>
</dbReference>
<keyword evidence="2" id="KW-0732">Signal</keyword>
<evidence type="ECO:0000313" key="6">
    <source>
        <dbReference type="EMBL" id="KFB77298.1"/>
    </source>
</evidence>
<dbReference type="GO" id="GO:0004866">
    <property type="term" value="F:endopeptidase inhibitor activity"/>
    <property type="evidence" value="ECO:0007669"/>
    <property type="project" value="InterPro"/>
</dbReference>
<feature type="region of interest" description="Disordered" evidence="3">
    <location>
        <begin position="357"/>
        <end position="381"/>
    </location>
</feature>
<evidence type="ECO:0000256" key="1">
    <source>
        <dbReference type="ARBA" id="ARBA00010556"/>
    </source>
</evidence>
<gene>
    <name evidence="6" type="ORF">AW06_001534</name>
</gene>
<dbReference type="Pfam" id="PF13205">
    <property type="entry name" value="Big_5"/>
    <property type="match status" value="1"/>
</dbReference>
<dbReference type="Proteomes" id="UP000021315">
    <property type="component" value="Unassembled WGS sequence"/>
</dbReference>
<dbReference type="InterPro" id="IPR011625">
    <property type="entry name" value="A2M_N_BRD"/>
</dbReference>
<evidence type="ECO:0000313" key="7">
    <source>
        <dbReference type="Proteomes" id="UP000021315"/>
    </source>
</evidence>
<organism evidence="6 7">
    <name type="scientific">Candidatus Accumulibacter cognatus</name>
    <dbReference type="NCBI Taxonomy" id="2954383"/>
    <lineage>
        <taxon>Bacteria</taxon>
        <taxon>Pseudomonadati</taxon>
        <taxon>Pseudomonadota</taxon>
        <taxon>Betaproteobacteria</taxon>
        <taxon>Candidatus Accumulibacter</taxon>
    </lineage>
</organism>
<dbReference type="Pfam" id="PF11974">
    <property type="entry name" value="bMG3"/>
    <property type="match status" value="1"/>
</dbReference>
<dbReference type="InterPro" id="IPR051802">
    <property type="entry name" value="YfhM-like"/>
</dbReference>
<dbReference type="PANTHER" id="PTHR40094">
    <property type="entry name" value="ALPHA-2-MACROGLOBULIN HOMOLOG"/>
    <property type="match status" value="1"/>
</dbReference>